<dbReference type="FunFam" id="3.40.50.720:FF:000173">
    <property type="entry name" value="3-oxoacyl-[acyl-carrier protein] reductase"/>
    <property type="match status" value="1"/>
</dbReference>
<organism evidence="3 4">
    <name type="scientific">Stella humosa</name>
    <dbReference type="NCBI Taxonomy" id="94"/>
    <lineage>
        <taxon>Bacteria</taxon>
        <taxon>Pseudomonadati</taxon>
        <taxon>Pseudomonadota</taxon>
        <taxon>Alphaproteobacteria</taxon>
        <taxon>Rhodospirillales</taxon>
        <taxon>Stellaceae</taxon>
        <taxon>Stella</taxon>
    </lineage>
</organism>
<dbReference type="PRINTS" id="PR00081">
    <property type="entry name" value="GDHRDH"/>
</dbReference>
<dbReference type="PANTHER" id="PTHR42760">
    <property type="entry name" value="SHORT-CHAIN DEHYDROGENASES/REDUCTASES FAMILY MEMBER"/>
    <property type="match status" value="1"/>
</dbReference>
<dbReference type="InterPro" id="IPR002347">
    <property type="entry name" value="SDR_fam"/>
</dbReference>
<comment type="caution">
    <text evidence="3">The sequence shown here is derived from an EMBL/GenBank/DDBJ whole genome shotgun (WGS) entry which is preliminary data.</text>
</comment>
<name>A0A3N1LKB4_9PROT</name>
<dbReference type="InterPro" id="IPR020904">
    <property type="entry name" value="Sc_DH/Rdtase_CS"/>
</dbReference>
<dbReference type="PROSITE" id="PS00061">
    <property type="entry name" value="ADH_SHORT"/>
    <property type="match status" value="1"/>
</dbReference>
<dbReference type="EMBL" id="RJKX01000014">
    <property type="protein sequence ID" value="ROP91179.1"/>
    <property type="molecule type" value="Genomic_DNA"/>
</dbReference>
<dbReference type="PRINTS" id="PR00080">
    <property type="entry name" value="SDRFAMILY"/>
</dbReference>
<protein>
    <submittedName>
        <fullName evidence="3">3-oxoacyl-[acyl-carrier protein] reductase</fullName>
    </submittedName>
</protein>
<dbReference type="RefSeq" id="WP_245978345.1">
    <property type="nucleotide sequence ID" value="NZ_AP019700.1"/>
</dbReference>
<evidence type="ECO:0000313" key="4">
    <source>
        <dbReference type="Proteomes" id="UP000278222"/>
    </source>
</evidence>
<dbReference type="NCBIfam" id="NF009466">
    <property type="entry name" value="PRK12826.1-2"/>
    <property type="match status" value="1"/>
</dbReference>
<comment type="similarity">
    <text evidence="1">Belongs to the short-chain dehydrogenases/reductases (SDR) family.</text>
</comment>
<proteinExistence type="inferred from homology"/>
<dbReference type="GO" id="GO:0016616">
    <property type="term" value="F:oxidoreductase activity, acting on the CH-OH group of donors, NAD or NADP as acceptor"/>
    <property type="evidence" value="ECO:0007669"/>
    <property type="project" value="TreeGrafter"/>
</dbReference>
<sequence length="252" mass="25378">MEETHRGRTALVTGAARGIGRAVAEGLARRGARVAVMDIALDAAEATAAEIGGGAIAVAGDVGDWESFQAAHAAAVARIGAFDILVNNAGISPKRDGARVPAAEMDPAEWRRVVDINLSGCFYGARLVAPAMIAARRGAIVSLSSVAGKHYSSIVGVHYAATKAAIIGLTRHLAGELGPHGIRVNAIAPGRIESPMIHTVGAAVNQAALAATPLGRLGTAAECADAIAYLTSDAASFVTGVTLDVAGGLSMT</sequence>
<dbReference type="Proteomes" id="UP000278222">
    <property type="component" value="Unassembled WGS sequence"/>
</dbReference>
<dbReference type="Pfam" id="PF13561">
    <property type="entry name" value="adh_short_C2"/>
    <property type="match status" value="1"/>
</dbReference>
<dbReference type="Gene3D" id="3.40.50.720">
    <property type="entry name" value="NAD(P)-binding Rossmann-like Domain"/>
    <property type="match status" value="1"/>
</dbReference>
<evidence type="ECO:0000256" key="1">
    <source>
        <dbReference type="ARBA" id="ARBA00006484"/>
    </source>
</evidence>
<dbReference type="InterPro" id="IPR036291">
    <property type="entry name" value="NAD(P)-bd_dom_sf"/>
</dbReference>
<dbReference type="AlphaFoldDB" id="A0A3N1LKB4"/>
<evidence type="ECO:0000256" key="2">
    <source>
        <dbReference type="ARBA" id="ARBA00023002"/>
    </source>
</evidence>
<dbReference type="NCBIfam" id="NF005559">
    <property type="entry name" value="PRK07231.1"/>
    <property type="match status" value="1"/>
</dbReference>
<evidence type="ECO:0000313" key="3">
    <source>
        <dbReference type="EMBL" id="ROP91179.1"/>
    </source>
</evidence>
<dbReference type="SUPFAM" id="SSF51735">
    <property type="entry name" value="NAD(P)-binding Rossmann-fold domains"/>
    <property type="match status" value="1"/>
</dbReference>
<gene>
    <name evidence="3" type="ORF">EDC65_3042</name>
</gene>
<keyword evidence="4" id="KW-1185">Reference proteome</keyword>
<dbReference type="PANTHER" id="PTHR42760:SF133">
    <property type="entry name" value="3-OXOACYL-[ACYL-CARRIER-PROTEIN] REDUCTASE"/>
    <property type="match status" value="1"/>
</dbReference>
<keyword evidence="2" id="KW-0560">Oxidoreductase</keyword>
<accession>A0A3N1LKB4</accession>
<reference evidence="3 4" key="1">
    <citation type="submission" date="2018-11" db="EMBL/GenBank/DDBJ databases">
        <title>Genomic Encyclopedia of Type Strains, Phase IV (KMG-IV): sequencing the most valuable type-strain genomes for metagenomic binning, comparative biology and taxonomic classification.</title>
        <authorList>
            <person name="Goeker M."/>
        </authorList>
    </citation>
    <scope>NUCLEOTIDE SEQUENCE [LARGE SCALE GENOMIC DNA]</scope>
    <source>
        <strain evidence="3 4">DSM 5900</strain>
    </source>
</reference>